<reference evidence="4 5" key="1">
    <citation type="submission" date="2018-07" db="EMBL/GenBank/DDBJ databases">
        <title>Genomic Encyclopedia of Type Strains, Phase IV (KMG-IV): sequencing the most valuable type-strain genomes for metagenomic binning, comparative biology and taxonomic classification.</title>
        <authorList>
            <person name="Goeker M."/>
        </authorList>
    </citation>
    <scope>NUCLEOTIDE SEQUENCE [LARGE SCALE GENOMIC DNA]</scope>
    <source>
        <strain evidence="4 5">DSM 5603</strain>
    </source>
</reference>
<proteinExistence type="predicted"/>
<sequence>MPDIRLALPSRSGPHRRVAAHAMLATLAALGGLAFTSAHAQVTTDDSALSALPATKVSKPAPHAPATRPAAPSAPSATAPAPTRPAPAHAGPPPTIPAAPPPPPVIRPPVVDVPLHPPALPPEVPAKADAQGTVTDRPGGLRLTFAAGSTDMNAAMIDGVKTFAATLLQAPYTRAEIDATASGAADDVSTPRRLSLARGLAIRSILIHAGVATTRIYVRAIGVPAPATAKGSDNPNETSPDHVDVTRSDMVASAPPPSPAPSEQRSAP</sequence>
<feature type="region of interest" description="Disordered" evidence="1">
    <location>
        <begin position="57"/>
        <end position="136"/>
    </location>
</feature>
<keyword evidence="2" id="KW-0732">Signal</keyword>
<organism evidence="4 5">
    <name type="scientific">Gluconacetobacter liquefaciens</name>
    <name type="common">Acetobacter liquefaciens</name>
    <dbReference type="NCBI Taxonomy" id="89584"/>
    <lineage>
        <taxon>Bacteria</taxon>
        <taxon>Pseudomonadati</taxon>
        <taxon>Pseudomonadota</taxon>
        <taxon>Alphaproteobacteria</taxon>
        <taxon>Acetobacterales</taxon>
        <taxon>Acetobacteraceae</taxon>
        <taxon>Gluconacetobacter</taxon>
    </lineage>
</organism>
<evidence type="ECO:0000256" key="1">
    <source>
        <dbReference type="SAM" id="MobiDB-lite"/>
    </source>
</evidence>
<protein>
    <submittedName>
        <fullName evidence="4">Outer membrane protein OmpA-like peptidoglycan-associated protein</fullName>
    </submittedName>
</protein>
<accession>A0A370G8E0</accession>
<reference evidence="3 6" key="2">
    <citation type="submission" date="2020-04" db="EMBL/GenBank/DDBJ databases">
        <title>Description of novel Gluconacetobacter.</title>
        <authorList>
            <person name="Sombolestani A."/>
        </authorList>
    </citation>
    <scope>NUCLEOTIDE SEQUENCE [LARGE SCALE GENOMIC DNA]</scope>
    <source>
        <strain evidence="3 6">LMG 1382</strain>
    </source>
</reference>
<feature type="compositionally biased region" description="Pro residues" evidence="1">
    <location>
        <begin position="115"/>
        <end position="124"/>
    </location>
</feature>
<evidence type="ECO:0000256" key="2">
    <source>
        <dbReference type="SAM" id="SignalP"/>
    </source>
</evidence>
<keyword evidence="5" id="KW-1185">Reference proteome</keyword>
<gene>
    <name evidence="4" type="ORF">C7453_102183</name>
    <name evidence="3" type="ORF">HLH32_04190</name>
</gene>
<dbReference type="EMBL" id="JABEQI010000002">
    <property type="protein sequence ID" value="MBB2185591.1"/>
    <property type="molecule type" value="Genomic_DNA"/>
</dbReference>
<dbReference type="InterPro" id="IPR036737">
    <property type="entry name" value="OmpA-like_sf"/>
</dbReference>
<feature type="chain" id="PRO_5044585318" evidence="2">
    <location>
        <begin position="41"/>
        <end position="268"/>
    </location>
</feature>
<dbReference type="Proteomes" id="UP000562982">
    <property type="component" value="Unassembled WGS sequence"/>
</dbReference>
<comment type="caution">
    <text evidence="4">The sequence shown here is derived from an EMBL/GenBank/DDBJ whole genome shotgun (WGS) entry which is preliminary data.</text>
</comment>
<dbReference type="SUPFAM" id="SSF103088">
    <property type="entry name" value="OmpA-like"/>
    <property type="match status" value="1"/>
</dbReference>
<feature type="region of interest" description="Disordered" evidence="1">
    <location>
        <begin position="226"/>
        <end position="268"/>
    </location>
</feature>
<evidence type="ECO:0000313" key="4">
    <source>
        <dbReference type="EMBL" id="RDI39396.1"/>
    </source>
</evidence>
<evidence type="ECO:0000313" key="6">
    <source>
        <dbReference type="Proteomes" id="UP000562982"/>
    </source>
</evidence>
<feature type="compositionally biased region" description="Pro residues" evidence="1">
    <location>
        <begin position="82"/>
        <end position="107"/>
    </location>
</feature>
<dbReference type="AlphaFoldDB" id="A0A370G8E0"/>
<evidence type="ECO:0000313" key="3">
    <source>
        <dbReference type="EMBL" id="MBB2185591.1"/>
    </source>
</evidence>
<dbReference type="RefSeq" id="WP_170143120.1">
    <property type="nucleotide sequence ID" value="NZ_BJMI01000001.1"/>
</dbReference>
<evidence type="ECO:0000313" key="5">
    <source>
        <dbReference type="Proteomes" id="UP000254958"/>
    </source>
</evidence>
<name>A0A370G8E0_GLULI</name>
<feature type="signal peptide" evidence="2">
    <location>
        <begin position="1"/>
        <end position="40"/>
    </location>
</feature>
<feature type="compositionally biased region" description="Low complexity" evidence="1">
    <location>
        <begin position="60"/>
        <end position="81"/>
    </location>
</feature>
<dbReference type="EMBL" id="QQAW01000002">
    <property type="protein sequence ID" value="RDI39396.1"/>
    <property type="molecule type" value="Genomic_DNA"/>
</dbReference>
<dbReference type="Proteomes" id="UP000254958">
    <property type="component" value="Unassembled WGS sequence"/>
</dbReference>
<dbReference type="Gene3D" id="3.30.1330.60">
    <property type="entry name" value="OmpA-like domain"/>
    <property type="match status" value="1"/>
</dbReference>